<sequence length="210" mass="23409">MGLMIDTNKGMLTGLVGSVVFVKGKNGEAIVRSRPMRNTAKPTPKKQQSCDRFAVVGAFIKPMYPFLKGSFTDWLEKRTARDAVRSYTLKNAVKLEQGKPVIDYPKFLISTGKQRVYNPILQQREKTELLLEWQPDSTQAFAHSDDLLSVVGYAPQTSEYVFFEACATRAAAQLQLELPEALAAAPVHFWVTFSTPTGDSYAYSTYLGLL</sequence>
<evidence type="ECO:0000313" key="2">
    <source>
        <dbReference type="EMBL" id="SHI16971.1"/>
    </source>
</evidence>
<evidence type="ECO:0000313" key="3">
    <source>
        <dbReference type="Proteomes" id="UP000184240"/>
    </source>
</evidence>
<dbReference type="Pfam" id="PF19781">
    <property type="entry name" value="DUF6266"/>
    <property type="match status" value="1"/>
</dbReference>
<dbReference type="EMBL" id="QOVN01000003">
    <property type="protein sequence ID" value="RXG29665.1"/>
    <property type="molecule type" value="Genomic_DNA"/>
</dbReference>
<dbReference type="RefSeq" id="WP_072983500.1">
    <property type="nucleotide sequence ID" value="NZ_FQXT01000004.1"/>
</dbReference>
<evidence type="ECO:0000313" key="4">
    <source>
        <dbReference type="Proteomes" id="UP000290037"/>
    </source>
</evidence>
<organism evidence="2 3">
    <name type="scientific">Leeuwenhoekiella palythoae</name>
    <dbReference type="NCBI Taxonomy" id="573501"/>
    <lineage>
        <taxon>Bacteria</taxon>
        <taxon>Pseudomonadati</taxon>
        <taxon>Bacteroidota</taxon>
        <taxon>Flavobacteriia</taxon>
        <taxon>Flavobacteriales</taxon>
        <taxon>Flavobacteriaceae</taxon>
        <taxon>Leeuwenhoekiella</taxon>
    </lineage>
</organism>
<evidence type="ECO:0000313" key="1">
    <source>
        <dbReference type="EMBL" id="RXG29665.1"/>
    </source>
</evidence>
<dbReference type="OrthoDB" id="1447346at2"/>
<protein>
    <submittedName>
        <fullName evidence="2">Uncharacterized protein</fullName>
    </submittedName>
</protein>
<proteinExistence type="predicted"/>
<reference evidence="2" key="2">
    <citation type="submission" date="2016-11" db="EMBL/GenBank/DDBJ databases">
        <authorList>
            <person name="Jaros S."/>
            <person name="Januszkiewicz K."/>
            <person name="Wedrychowicz H."/>
        </authorList>
    </citation>
    <scope>NUCLEOTIDE SEQUENCE [LARGE SCALE GENOMIC DNA]</scope>
    <source>
        <strain evidence="2">DSM 19859</strain>
    </source>
</reference>
<dbReference type="InterPro" id="IPR046233">
    <property type="entry name" value="DUF6266"/>
</dbReference>
<dbReference type="Proteomes" id="UP000290037">
    <property type="component" value="Unassembled WGS sequence"/>
</dbReference>
<dbReference type="STRING" id="573501.SAMN04487999_2490"/>
<reference evidence="3" key="1">
    <citation type="submission" date="2016-11" db="EMBL/GenBank/DDBJ databases">
        <authorList>
            <person name="Varghese N."/>
            <person name="Submissions S."/>
        </authorList>
    </citation>
    <scope>NUCLEOTIDE SEQUENCE [LARGE SCALE GENOMIC DNA]</scope>
    <source>
        <strain evidence="3">DSM 19859</strain>
    </source>
</reference>
<dbReference type="AlphaFoldDB" id="A0A1M5YY70"/>
<dbReference type="Proteomes" id="UP000184240">
    <property type="component" value="Unassembled WGS sequence"/>
</dbReference>
<dbReference type="EMBL" id="FQXT01000004">
    <property type="protein sequence ID" value="SHI16971.1"/>
    <property type="molecule type" value="Genomic_DNA"/>
</dbReference>
<gene>
    <name evidence="1" type="ORF">DSM01_1767</name>
    <name evidence="2" type="ORF">SAMN04487999_2490</name>
</gene>
<reference evidence="1 4" key="3">
    <citation type="submission" date="2018-07" db="EMBL/GenBank/DDBJ databases">
        <title>Leeuwenhoekiella genomics.</title>
        <authorList>
            <person name="Tahon G."/>
            <person name="Willems A."/>
        </authorList>
    </citation>
    <scope>NUCLEOTIDE SEQUENCE [LARGE SCALE GENOMIC DNA]</scope>
    <source>
        <strain evidence="1 4">LMG 24856</strain>
    </source>
</reference>
<keyword evidence="4" id="KW-1185">Reference proteome</keyword>
<accession>A0A1M5YY70</accession>
<name>A0A1M5YY70_9FLAO</name>